<name>A0A239U0Y7_9FIRM</name>
<proteinExistence type="predicted"/>
<dbReference type="Proteomes" id="UP000215383">
    <property type="component" value="Chromosome 1"/>
</dbReference>
<keyword evidence="2" id="KW-1185">Reference proteome</keyword>
<evidence type="ECO:0000313" key="1">
    <source>
        <dbReference type="EMBL" id="SNV03606.1"/>
    </source>
</evidence>
<dbReference type="EMBL" id="LT906446">
    <property type="protein sequence ID" value="SNV03606.1"/>
    <property type="molecule type" value="Genomic_DNA"/>
</dbReference>
<organism evidence="1 2">
    <name type="scientific">Megamonas hypermegale</name>
    <dbReference type="NCBI Taxonomy" id="158847"/>
    <lineage>
        <taxon>Bacteria</taxon>
        <taxon>Bacillati</taxon>
        <taxon>Bacillota</taxon>
        <taxon>Negativicutes</taxon>
        <taxon>Selenomonadales</taxon>
        <taxon>Selenomonadaceae</taxon>
        <taxon>Megamonas</taxon>
    </lineage>
</organism>
<dbReference type="RefSeq" id="WP_036254845.1">
    <property type="nucleotide sequence ID" value="NZ_CASFMS010000028.1"/>
</dbReference>
<dbReference type="GeneID" id="78507810"/>
<dbReference type="Pfam" id="PF12646">
    <property type="entry name" value="DUF3783"/>
    <property type="match status" value="1"/>
</dbReference>
<accession>A0A239U0Y7</accession>
<gene>
    <name evidence="1" type="ORF">SAMEA4364220_01822</name>
</gene>
<protein>
    <submittedName>
        <fullName evidence="1">Domain of uncharacterized function (DUF3783)</fullName>
    </submittedName>
</protein>
<evidence type="ECO:0000313" key="2">
    <source>
        <dbReference type="Proteomes" id="UP000215383"/>
    </source>
</evidence>
<reference evidence="1 2" key="1">
    <citation type="submission" date="2017-06" db="EMBL/GenBank/DDBJ databases">
        <authorList>
            <consortium name="Pathogen Informatics"/>
        </authorList>
    </citation>
    <scope>NUCLEOTIDE SEQUENCE [LARGE SCALE GENOMIC DNA]</scope>
    <source>
        <strain evidence="1 2">NCTC10570</strain>
    </source>
</reference>
<sequence>MIKKEEIILLYNFKDKTELEKLKALLEKLKIKFIVADEKAYQQKVGYLFGLKGFSETEDDGTVFDFKYELMMFHNFSRARLDSVLKKMREEEIKVPICKAIVTSFNRFWKLRRVCETMEKEHLSMSKEKN</sequence>
<dbReference type="AlphaFoldDB" id="A0A239U0Y7"/>
<dbReference type="InterPro" id="IPR016621">
    <property type="entry name" value="UCP014543"/>
</dbReference>
<dbReference type="eggNOG" id="ENOG5033FK0">
    <property type="taxonomic scope" value="Bacteria"/>
</dbReference>